<dbReference type="Proteomes" id="UP001172386">
    <property type="component" value="Unassembled WGS sequence"/>
</dbReference>
<accession>A0ACC3AGR5</accession>
<evidence type="ECO:0000313" key="2">
    <source>
        <dbReference type="Proteomes" id="UP001172386"/>
    </source>
</evidence>
<name>A0ACC3AGR5_9EURO</name>
<dbReference type="EMBL" id="JAPDRQ010000021">
    <property type="protein sequence ID" value="KAJ9661657.1"/>
    <property type="molecule type" value="Genomic_DNA"/>
</dbReference>
<sequence length="1403" mass="156794">MLDIKRVAASLSNGWFERVDRASVGQEQKRSQSPNMKRINFTGSQSAGHWRFVPGFRAAAHELEVDPRSVQQFESSVYQLPREDLERALDYWCRLRQDKQRRLPPKVFKEVQYLLKRYEDPVKSKEWAIRPRLFTILRNIDRLDVMSDFILIKFMDDMLPLQDHELPISLSDHKDAFIHAQESCLTDAKELEKGMLGKHVQFNYNGDQHFFRIQKLGSGGFGHVDKVWSRLSHKTFARKKFLRSVWDSRESRKHFEWFEREISTLKKVQHPHLVRILGSYSDTTCFAFLMSPVANCNLSQYLQSFRSRHRLTLKSFYGCLAEAVTYLHRSKIYHMDIKSDNILVKGTQVYLADFGAAHDWTQKDRSTTCANVPQTRRYMPPEQAKDPFARKDYSVDIWSLGVVFLEMTTILKGAKMKDLSQHLRTQGSRHEFVYGNSAATYSWLECLRMKDGPEFENAPLFWIKDMLAPLANRRPYARQIRGQIFQVPGFYCDHCGLPDGLHEQSSEHSDDADSSGGSASDFYDAEEELAVFEGEITPPAESHHESKLQSWIDETQYCTTVYYSLRSRATSPELPFDVVEDDDFEDGRPMNRQAFNIQIPQKLSVLSLLDDFHSTARLQRSTEQEITDELGFDVLSEASGSSNSETGEPLAEASGNSVTDRLFLELEAIEEEDASWDRSTQSGKGSHLPEGAVELAPIVETCQEASPDLYDTPLSPLLVLERSNNQSTLLSSLDQDLLQENTRDYESKRILGLEDASESGPFVASAHQIRSTTTIAEVSQQERPFLKLEDCQSNRGIQSPSLADSANHAGTCIGSTNPETSDKSCQSGADGFTFSRTKSGPEDKDGALGPWILTTPREITRRKTNPKKITILEATRPKTSSSSKLAQNGDINSDAGVVADTIDSAPESSKACEPTVKKKLEPKREQVTLLPPESDDEVLVGSRAEKVSVFTKTEMLPMKLENNNPGRDSKDTKADQCGGKVNSPKSGTQRTPSTSSTQPLTTENLRKINFASAGKQNQVSTGAAVKKKRTMALRRQVDAKRYMRQICQEEADIATSILSENTRARIKGLPFAVAVSGLTGMLEQYIKQGKVAAVRALLEAGCNPGTKDKPKIGPLLTAVKGKSLRHNKCVEALLSAGADVNIRTRSSGKTMLSIAIEHEPFIGYRGLIWTLLHYGANPNLKDKNGDWPLLQILYGGYKPLEQHRREALALILNPCRNLSTNVNVKPPGTLNTPLHLAVRRKDPWAVGMLLAKGANSNAKNGAGLTPFMATVNTWGPKMSDDLKEVARQLLVGGADPNEPIIEDANGITTTALHSAIRYDLPELVEMLIAFNANPAQVDQRKGDAYAFCRSRQKDNKLSTELAEKMIASLDLHDKALWKSDTSDSDDGSKAKRTTCLKNASQVK</sequence>
<reference evidence="1" key="1">
    <citation type="submission" date="2022-10" db="EMBL/GenBank/DDBJ databases">
        <title>Culturing micro-colonial fungi from biological soil crusts in the Mojave desert and describing Neophaeococcomyces mojavensis, and introducing the new genera and species Taxawa tesnikishii.</title>
        <authorList>
            <person name="Kurbessoian T."/>
            <person name="Stajich J.E."/>
        </authorList>
    </citation>
    <scope>NUCLEOTIDE SEQUENCE</scope>
    <source>
        <strain evidence="1">JES_112</strain>
    </source>
</reference>
<protein>
    <submittedName>
        <fullName evidence="1">Uncharacterized protein</fullName>
    </submittedName>
</protein>
<proteinExistence type="predicted"/>
<gene>
    <name evidence="1" type="ORF">H2198_001833</name>
</gene>
<evidence type="ECO:0000313" key="1">
    <source>
        <dbReference type="EMBL" id="KAJ9661657.1"/>
    </source>
</evidence>
<comment type="caution">
    <text evidence="1">The sequence shown here is derived from an EMBL/GenBank/DDBJ whole genome shotgun (WGS) entry which is preliminary data.</text>
</comment>
<keyword evidence="2" id="KW-1185">Reference proteome</keyword>
<organism evidence="1 2">
    <name type="scientific">Neophaeococcomyces mojaviensis</name>
    <dbReference type="NCBI Taxonomy" id="3383035"/>
    <lineage>
        <taxon>Eukaryota</taxon>
        <taxon>Fungi</taxon>
        <taxon>Dikarya</taxon>
        <taxon>Ascomycota</taxon>
        <taxon>Pezizomycotina</taxon>
        <taxon>Eurotiomycetes</taxon>
        <taxon>Chaetothyriomycetidae</taxon>
        <taxon>Chaetothyriales</taxon>
        <taxon>Chaetothyriales incertae sedis</taxon>
        <taxon>Neophaeococcomyces</taxon>
    </lineage>
</organism>